<keyword evidence="3" id="KW-1185">Reference proteome</keyword>
<keyword evidence="1" id="KW-0732">Signal</keyword>
<comment type="caution">
    <text evidence="2">The sequence shown here is derived from an EMBL/GenBank/DDBJ whole genome shotgun (WGS) entry which is preliminary data.</text>
</comment>
<dbReference type="SUPFAM" id="SSF49313">
    <property type="entry name" value="Cadherin-like"/>
    <property type="match status" value="6"/>
</dbReference>
<dbReference type="InterPro" id="IPR015919">
    <property type="entry name" value="Cadherin-like_sf"/>
</dbReference>
<dbReference type="GO" id="GO:0005975">
    <property type="term" value="P:carbohydrate metabolic process"/>
    <property type="evidence" value="ECO:0007669"/>
    <property type="project" value="UniProtKB-ARBA"/>
</dbReference>
<dbReference type="Proteomes" id="UP000267128">
    <property type="component" value="Unassembled WGS sequence"/>
</dbReference>
<reference evidence="2 3" key="1">
    <citation type="submission" date="2018-11" db="EMBL/GenBank/DDBJ databases">
        <authorList>
            <person name="Li F."/>
        </authorList>
    </citation>
    <scope>NUCLEOTIDE SEQUENCE [LARGE SCALE GENOMIC DNA]</scope>
    <source>
        <strain evidence="2 3">Gsoil 097</strain>
    </source>
</reference>
<evidence type="ECO:0000313" key="3">
    <source>
        <dbReference type="Proteomes" id="UP000267128"/>
    </source>
</evidence>
<name>A0A3N0CH98_9ACTN</name>
<dbReference type="Pfam" id="PF05345">
    <property type="entry name" value="He_PIG"/>
    <property type="match status" value="6"/>
</dbReference>
<organism evidence="2 3">
    <name type="scientific">Nocardioides marmoriginsengisoli</name>
    <dbReference type="NCBI Taxonomy" id="661483"/>
    <lineage>
        <taxon>Bacteria</taxon>
        <taxon>Bacillati</taxon>
        <taxon>Actinomycetota</taxon>
        <taxon>Actinomycetes</taxon>
        <taxon>Propionibacteriales</taxon>
        <taxon>Nocardioidaceae</taxon>
        <taxon>Nocardioides</taxon>
    </lineage>
</organism>
<dbReference type="GO" id="GO:0016020">
    <property type="term" value="C:membrane"/>
    <property type="evidence" value="ECO:0007669"/>
    <property type="project" value="InterPro"/>
</dbReference>
<sequence>MTLVAMLAGLLVATTGLATTADAATARKVTMVASPTAAVTGSSVTLSGVVTNTPVNSVINIQRKSGLSWVKVTTTKTTNAGGDFSVAITLPATAAAYSYRAAVPLTTTRGPAQSPAVAVTALRPITTTIKATPPTVSAGGTSTISGTVTPFAAGTAVSIESRSGSTWSEVGTTTLSATGAFSKDVTSDATTDYRATIARAGLISGGSTATATVIVGEAPVVTTTELADGDQGLPYSDTLTTSSEDDGTWSISAGALPGGITLDPDTGELSGTPTASGTFDLTATYTAESTLSGSKALSITISPLPEITTASLPDATRAEAYTTTLTKTGFDGTWAVTGLPSALTIDADTGVLSGIPPQLGDLNAVVTFTETETGRVATKTLTLHVGGTGVAVTTASLPDATYGRAYSATLSKTGGAGTWSATGLPSGLTVDASTGVISGTTQTLGTFTVAATFTETLTGTSGSKSLSLKVGTTALAVTTSALPDGTQGTPYSVTLTHNGGPGTWSSYPLPDGLTLNAATGVISGTPTVTGTFSVYVGITETATGKVAVKGFALVLAPSAVITTTSVPDGVTGTAYSQQLAKTGAAGTWAVTKGNLAPGVSLSASGLLSGTPTAQGDFGFTVTFTETGTGYSDTQVLLLHVSAPNSPVINTTSLPDGKVGVAYSATLSGVGTGNWTLTYGSLPAGLSLNSGTGAITGTPTTPGDSLIVVKFTVGANYNTKALLIHINPAG</sequence>
<accession>A0A3N0CH98</accession>
<feature type="chain" id="PRO_5018072772" evidence="1">
    <location>
        <begin position="24"/>
        <end position="729"/>
    </location>
</feature>
<evidence type="ECO:0000256" key="1">
    <source>
        <dbReference type="SAM" id="SignalP"/>
    </source>
</evidence>
<dbReference type="PANTHER" id="PTHR37494">
    <property type="entry name" value="HEMAGGLUTININ"/>
    <property type="match status" value="1"/>
</dbReference>
<dbReference type="AlphaFoldDB" id="A0A3N0CH98"/>
<protein>
    <submittedName>
        <fullName evidence="2">Uncharacterized protein</fullName>
    </submittedName>
</protein>
<feature type="signal peptide" evidence="1">
    <location>
        <begin position="1"/>
        <end position="23"/>
    </location>
</feature>
<evidence type="ECO:0000313" key="2">
    <source>
        <dbReference type="EMBL" id="RNL62383.1"/>
    </source>
</evidence>
<proteinExistence type="predicted"/>
<dbReference type="GO" id="GO:0005509">
    <property type="term" value="F:calcium ion binding"/>
    <property type="evidence" value="ECO:0007669"/>
    <property type="project" value="InterPro"/>
</dbReference>
<dbReference type="Gene3D" id="2.60.40.10">
    <property type="entry name" value="Immunoglobulins"/>
    <property type="match status" value="6"/>
</dbReference>
<gene>
    <name evidence="2" type="ORF">EFK50_11440</name>
</gene>
<dbReference type="EMBL" id="RJSE01000007">
    <property type="protein sequence ID" value="RNL62383.1"/>
    <property type="molecule type" value="Genomic_DNA"/>
</dbReference>
<dbReference type="InterPro" id="IPR013783">
    <property type="entry name" value="Ig-like_fold"/>
</dbReference>
<dbReference type="PANTHER" id="PTHR37494:SF1">
    <property type="entry name" value="STAPHYLOCOCCUS AUREUS SURFACE PROTEIN A"/>
    <property type="match status" value="1"/>
</dbReference>